<feature type="binding site" evidence="6">
    <location>
        <position position="160"/>
    </location>
    <ligand>
        <name>substrate</name>
    </ligand>
</feature>
<dbReference type="OrthoDB" id="9775391at2"/>
<dbReference type="RefSeq" id="WP_058294197.1">
    <property type="nucleotide sequence ID" value="NZ_CAKJVD010000019.1"/>
</dbReference>
<keyword evidence="14" id="KW-1185">Reference proteome</keyword>
<gene>
    <name evidence="10" type="primary">ykfB</name>
    <name evidence="11" type="ORF">CNEO2_110059</name>
    <name evidence="10" type="ORF">CNEO_44668</name>
    <name evidence="13" type="ORF">CNEONATNEC25_01003</name>
    <name evidence="12" type="ORF">CQ394_15440</name>
</gene>
<dbReference type="SMART" id="SM00922">
    <property type="entry name" value="MR_MLE"/>
    <property type="match status" value="1"/>
</dbReference>
<dbReference type="FunFam" id="3.30.390.10:FF:000009">
    <property type="entry name" value="Hydrophobic dipeptide epimerase"/>
    <property type="match status" value="1"/>
</dbReference>
<dbReference type="InterPro" id="IPR013342">
    <property type="entry name" value="Mandelate_racemase_C"/>
</dbReference>
<evidence type="ECO:0000259" key="9">
    <source>
        <dbReference type="SMART" id="SM00922"/>
    </source>
</evidence>
<dbReference type="EMBL" id="UWJD01000001">
    <property type="protein sequence ID" value="VCT83407.1"/>
    <property type="molecule type" value="Genomic_DNA"/>
</dbReference>
<dbReference type="EMBL" id="CAKJVE010000004">
    <property type="protein sequence ID" value="CAG9710248.1"/>
    <property type="molecule type" value="Genomic_DNA"/>
</dbReference>
<feature type="active site" description="Proton acceptor; specific for (S)-substrate epimerization" evidence="5">
    <location>
        <position position="267"/>
    </location>
</feature>
<evidence type="ECO:0000313" key="15">
    <source>
        <dbReference type="Proteomes" id="UP000431451"/>
    </source>
</evidence>
<dbReference type="PANTHER" id="PTHR48073:SF2">
    <property type="entry name" value="O-SUCCINYLBENZOATE SYNTHASE"/>
    <property type="match status" value="1"/>
</dbReference>
<evidence type="ECO:0000313" key="13">
    <source>
        <dbReference type="EMBL" id="VCT83407.1"/>
    </source>
</evidence>
<reference evidence="10" key="3">
    <citation type="submission" date="2021-10" db="EMBL/GenBank/DDBJ databases">
        <authorList>
            <person name="Mesa V."/>
        </authorList>
    </citation>
    <scope>NUCLEOTIDE SEQUENCE</scope>
    <source>
        <strain evidence="10">CC3_PB</strain>
    </source>
</reference>
<reference evidence="12 14" key="1">
    <citation type="submission" date="2017-10" db="EMBL/GenBank/DDBJ databases">
        <title>Effective Description of Clostridium neonatale sp. nov. linked to necrotizing enterocolitis in neonates and a clarification of species assignable to the genus Clostridium (Prazmowski 1880) emend. Lawson and Rainey 2016.</title>
        <authorList>
            <person name="Bernard K."/>
            <person name="Burdz T."/>
            <person name="Wiebe D."/>
            <person name="Balcewich B."/>
            <person name="Alfa M."/>
            <person name="Bernier A.-M."/>
        </authorList>
    </citation>
    <scope>NUCLEOTIDE SEQUENCE [LARGE SCALE GENOMIC DNA]</scope>
    <source>
        <strain evidence="12 14">LCDC99A005</strain>
    </source>
</reference>
<feature type="binding site" evidence="7">
    <location>
        <position position="190"/>
    </location>
    <ligand>
        <name>Mg(2+)</name>
        <dbReference type="ChEBI" id="CHEBI:18420"/>
    </ligand>
</feature>
<dbReference type="Proteomes" id="UP000789738">
    <property type="component" value="Unassembled WGS sequence"/>
</dbReference>
<dbReference type="EC" id="5.1.1.-" evidence="8"/>
<proteinExistence type="inferred from homology"/>
<dbReference type="SFLD" id="SFLDF00009">
    <property type="entry name" value="o-succinylbenzoate_synthase"/>
    <property type="match status" value="1"/>
</dbReference>
<feature type="binding site" evidence="6">
    <location>
        <position position="320"/>
    </location>
    <ligand>
        <name>substrate</name>
    </ligand>
</feature>
<evidence type="ECO:0000256" key="4">
    <source>
        <dbReference type="ARBA" id="ARBA00023235"/>
    </source>
</evidence>
<organism evidence="12 14">
    <name type="scientific">Clostridium neonatale</name>
    <dbReference type="NCBI Taxonomy" id="137838"/>
    <lineage>
        <taxon>Bacteria</taxon>
        <taxon>Bacillati</taxon>
        <taxon>Bacillota</taxon>
        <taxon>Clostridia</taxon>
        <taxon>Eubacteriales</taxon>
        <taxon>Clostridiaceae</taxon>
        <taxon>Clostridium</taxon>
    </lineage>
</organism>
<dbReference type="EMBL" id="CAMTCP010000022">
    <property type="protein sequence ID" value="CAI3540715.1"/>
    <property type="molecule type" value="Genomic_DNA"/>
</dbReference>
<keyword evidence="3 7" id="KW-0460">Magnesium</keyword>
<dbReference type="InterPro" id="IPR029065">
    <property type="entry name" value="Enolase_C-like"/>
</dbReference>
<evidence type="ECO:0000256" key="6">
    <source>
        <dbReference type="PIRSR" id="PIRSR634603-2"/>
    </source>
</evidence>
<dbReference type="GO" id="GO:0006518">
    <property type="term" value="P:peptide metabolic process"/>
    <property type="evidence" value="ECO:0007669"/>
    <property type="project" value="UniProtKB-ARBA"/>
</dbReference>
<dbReference type="GO" id="GO:0016855">
    <property type="term" value="F:racemase and epimerase activity, acting on amino acids and derivatives"/>
    <property type="evidence" value="ECO:0007669"/>
    <property type="project" value="UniProtKB-UniRule"/>
</dbReference>
<reference evidence="11" key="4">
    <citation type="submission" date="2022-10" db="EMBL/GenBank/DDBJ databases">
        <authorList>
            <person name="Aires J."/>
            <person name="Mesa V."/>
        </authorList>
    </citation>
    <scope>NUCLEOTIDE SEQUENCE</scope>
    <source>
        <strain evidence="11">Clostridium neonatale JD116</strain>
    </source>
</reference>
<evidence type="ECO:0000313" key="14">
    <source>
        <dbReference type="Proteomes" id="UP000220840"/>
    </source>
</evidence>
<dbReference type="Proteomes" id="UP000431451">
    <property type="component" value="Unassembled WGS sequence"/>
</dbReference>
<dbReference type="Gene3D" id="3.20.20.120">
    <property type="entry name" value="Enolase-like C-terminal domain"/>
    <property type="match status" value="1"/>
</dbReference>
<keyword evidence="2 7" id="KW-0479">Metal-binding</keyword>
<name>A0A2A7MFC6_9CLOT</name>
<dbReference type="PANTHER" id="PTHR48073">
    <property type="entry name" value="O-SUCCINYLBENZOATE SYNTHASE-RELATED"/>
    <property type="match status" value="1"/>
</dbReference>
<evidence type="ECO:0000256" key="5">
    <source>
        <dbReference type="PIRSR" id="PIRSR634603-1"/>
    </source>
</evidence>
<dbReference type="Gene3D" id="3.30.390.10">
    <property type="entry name" value="Enolase-like, N-terminal domain"/>
    <property type="match status" value="1"/>
</dbReference>
<accession>A0A2A7MFC6</accession>
<dbReference type="InterPro" id="IPR034603">
    <property type="entry name" value="Dipeptide_epimerase"/>
</dbReference>
<comment type="cofactor">
    <cofactor evidence="7 8">
        <name>Mg(2+)</name>
        <dbReference type="ChEBI" id="CHEBI:18420"/>
    </cofactor>
    <text evidence="7 8">Binds 1 Mg(2+) ion per subunit.</text>
</comment>
<feature type="binding site" evidence="6">
    <location>
        <position position="295"/>
    </location>
    <ligand>
        <name>substrate</name>
    </ligand>
</feature>
<feature type="binding site" evidence="7">
    <location>
        <position position="218"/>
    </location>
    <ligand>
        <name>Mg(2+)</name>
        <dbReference type="ChEBI" id="CHEBI:18420"/>
    </ligand>
</feature>
<dbReference type="InterPro" id="IPR029017">
    <property type="entry name" value="Enolase-like_N"/>
</dbReference>
<dbReference type="SFLD" id="SFLDG00180">
    <property type="entry name" value="muconate_cycloisomerase"/>
    <property type="match status" value="2"/>
</dbReference>
<feature type="domain" description="Mandelate racemase/muconate lactonizing enzyme C-terminal" evidence="9">
    <location>
        <begin position="141"/>
        <end position="239"/>
    </location>
</feature>
<evidence type="ECO:0000313" key="11">
    <source>
        <dbReference type="EMBL" id="CAI3540715.1"/>
    </source>
</evidence>
<dbReference type="CDD" id="cd03319">
    <property type="entry name" value="L-Ala-DL-Glu_epimerase"/>
    <property type="match status" value="1"/>
</dbReference>
<evidence type="ECO:0000256" key="8">
    <source>
        <dbReference type="RuleBase" id="RU366006"/>
    </source>
</evidence>
<dbReference type="SUPFAM" id="SSF54826">
    <property type="entry name" value="Enolase N-terminal domain-like"/>
    <property type="match status" value="1"/>
</dbReference>
<evidence type="ECO:0000313" key="10">
    <source>
        <dbReference type="EMBL" id="CAG9710248.1"/>
    </source>
</evidence>
<dbReference type="Proteomes" id="UP001189143">
    <property type="component" value="Unassembled WGS sequence"/>
</dbReference>
<dbReference type="Pfam" id="PF13378">
    <property type="entry name" value="MR_MLE_C"/>
    <property type="match status" value="1"/>
</dbReference>
<reference evidence="13 15" key="2">
    <citation type="submission" date="2018-06" db="EMBL/GenBank/DDBJ databases">
        <authorList>
            <consortium name="IHU Genomes"/>
        </authorList>
    </citation>
    <scope>NUCLEOTIDE SEQUENCE [LARGE SCALE GENOMIC DNA]</scope>
    <source>
        <strain evidence="13 15">NEC25</strain>
    </source>
</reference>
<dbReference type="SFLD" id="SFLDF00010">
    <property type="entry name" value="dipeptide_epimerase"/>
    <property type="match status" value="1"/>
</dbReference>
<protein>
    <recommendedName>
        <fullName evidence="8">Dipeptide epimerase</fullName>
        <ecNumber evidence="8">5.1.1.-</ecNumber>
    </recommendedName>
</protein>
<sequence length="367" mass="39850">MIIKNIEVAEISVPLVTPFKTALRTVECVNDIIVKVISDTGEIGYGEAAPTAVITGETKESIKSAILNYIKPAIVGIEIDSIEIIMEKMHGCILKNTSAKAAVDMAIYDLYSKNIKSPLYKVIGGYRNEITTDITISVNSVEEMVSDSIKAVNDGFDILKIKVGKEGEKDIERITEIRKAVGKEIKLRVDANQGWTSKQAVKIINALEDRNLDIDLVEQPVKYHDIEGMKYVTNNTSTRILADESVFSPLDAVKIIEEGAADLINIKLMKTGGIYNALKICDIADIYGVECMIGCMLESKISVSAAANLGAARKVITMVDLDGPALCKIDPVSGGPIFNGKNIKMSENFGIGFGDKVAIDKQCLLTE</sequence>
<feature type="binding site" evidence="6">
    <location>
        <position position="24"/>
    </location>
    <ligand>
        <name>substrate</name>
    </ligand>
</feature>
<dbReference type="Proteomes" id="UP000220840">
    <property type="component" value="Unassembled WGS sequence"/>
</dbReference>
<dbReference type="SUPFAM" id="SSF51604">
    <property type="entry name" value="Enolase C-terminal domain-like"/>
    <property type="match status" value="1"/>
</dbReference>
<evidence type="ECO:0000256" key="1">
    <source>
        <dbReference type="ARBA" id="ARBA00008031"/>
    </source>
</evidence>
<dbReference type="Pfam" id="PF02746">
    <property type="entry name" value="MR_MLE_N"/>
    <property type="match status" value="1"/>
</dbReference>
<feature type="active site" description="Proton acceptor; specific for (R)-substrate epimerization" evidence="5">
    <location>
        <position position="162"/>
    </location>
</feature>
<feature type="binding site" evidence="6">
    <location>
        <position position="322"/>
    </location>
    <ligand>
        <name>substrate</name>
    </ligand>
</feature>
<dbReference type="STRING" id="137838.GCA_001458595_01324"/>
<evidence type="ECO:0000256" key="2">
    <source>
        <dbReference type="ARBA" id="ARBA00022723"/>
    </source>
</evidence>
<dbReference type="EMBL" id="PDCJ01000002">
    <property type="protein sequence ID" value="PEG30031.1"/>
    <property type="molecule type" value="Genomic_DNA"/>
</dbReference>
<dbReference type="SFLD" id="SFLDS00001">
    <property type="entry name" value="Enolase"/>
    <property type="match status" value="2"/>
</dbReference>
<keyword evidence="4 8" id="KW-0413">Isomerase</keyword>
<feature type="binding site" evidence="6">
    <location>
        <position position="297"/>
    </location>
    <ligand>
        <name>substrate</name>
    </ligand>
</feature>
<dbReference type="GO" id="GO:0000287">
    <property type="term" value="F:magnesium ion binding"/>
    <property type="evidence" value="ECO:0007669"/>
    <property type="project" value="UniProtKB-ARBA"/>
</dbReference>
<evidence type="ECO:0000313" key="12">
    <source>
        <dbReference type="EMBL" id="PEG30031.1"/>
    </source>
</evidence>
<evidence type="ECO:0000256" key="3">
    <source>
        <dbReference type="ARBA" id="ARBA00022842"/>
    </source>
</evidence>
<dbReference type="InterPro" id="IPR013341">
    <property type="entry name" value="Mandelate_racemase_N_dom"/>
</dbReference>
<comment type="similarity">
    <text evidence="1 8">Belongs to the mandelate racemase/muconate lactonizing enzyme family.</text>
</comment>
<feature type="binding site" evidence="7">
    <location>
        <position position="243"/>
    </location>
    <ligand>
        <name>Mg(2+)</name>
        <dbReference type="ChEBI" id="CHEBI:18420"/>
    </ligand>
</feature>
<evidence type="ECO:0000256" key="7">
    <source>
        <dbReference type="PIRSR" id="PIRSR634603-3"/>
    </source>
</evidence>
<feature type="binding site" evidence="6">
    <location>
        <position position="135"/>
    </location>
    <ligand>
        <name>substrate</name>
    </ligand>
</feature>
<dbReference type="InterPro" id="IPR036849">
    <property type="entry name" value="Enolase-like_C_sf"/>
</dbReference>
<dbReference type="AlphaFoldDB" id="A0A2A7MFC6"/>